<evidence type="ECO:0000313" key="2">
    <source>
        <dbReference type="Proteomes" id="UP001151752"/>
    </source>
</evidence>
<evidence type="ECO:0000313" key="1">
    <source>
        <dbReference type="EMBL" id="KAJ6758486.1"/>
    </source>
</evidence>
<gene>
    <name evidence="1" type="ORF">OIU74_025191</name>
</gene>
<organism evidence="1 2">
    <name type="scientific">Salix koriyanagi</name>
    <dbReference type="NCBI Taxonomy" id="2511006"/>
    <lineage>
        <taxon>Eukaryota</taxon>
        <taxon>Viridiplantae</taxon>
        <taxon>Streptophyta</taxon>
        <taxon>Embryophyta</taxon>
        <taxon>Tracheophyta</taxon>
        <taxon>Spermatophyta</taxon>
        <taxon>Magnoliopsida</taxon>
        <taxon>eudicotyledons</taxon>
        <taxon>Gunneridae</taxon>
        <taxon>Pentapetalae</taxon>
        <taxon>rosids</taxon>
        <taxon>fabids</taxon>
        <taxon>Malpighiales</taxon>
        <taxon>Salicaceae</taxon>
        <taxon>Saliceae</taxon>
        <taxon>Salix</taxon>
    </lineage>
</organism>
<dbReference type="Proteomes" id="UP001151752">
    <property type="component" value="Chromosome 18"/>
</dbReference>
<comment type="caution">
    <text evidence="1">The sequence shown here is derived from an EMBL/GenBank/DDBJ whole genome shotgun (WGS) entry which is preliminary data.</text>
</comment>
<dbReference type="EMBL" id="JAPFFM010000006">
    <property type="protein sequence ID" value="KAJ6758486.1"/>
    <property type="molecule type" value="Genomic_DNA"/>
</dbReference>
<reference evidence="1" key="2">
    <citation type="journal article" date="2023" name="Int. J. Mol. Sci.">
        <title>De Novo Assembly and Annotation of 11 Diverse Shrub Willow (Salix) Genomes Reveals Novel Gene Organization in Sex-Linked Regions.</title>
        <authorList>
            <person name="Hyden B."/>
            <person name="Feng K."/>
            <person name="Yates T.B."/>
            <person name="Jawdy S."/>
            <person name="Cereghino C."/>
            <person name="Smart L.B."/>
            <person name="Muchero W."/>
        </authorList>
    </citation>
    <scope>NUCLEOTIDE SEQUENCE</scope>
    <source>
        <tissue evidence="1">Shoot tip</tissue>
    </source>
</reference>
<feature type="non-terminal residue" evidence="1">
    <location>
        <position position="17"/>
    </location>
</feature>
<protein>
    <submittedName>
        <fullName evidence="1">Uncharacterized protein</fullName>
    </submittedName>
</protein>
<keyword evidence="2" id="KW-1185">Reference proteome</keyword>
<name>A0A9Q1A5A9_9ROSI</name>
<proteinExistence type="predicted"/>
<reference evidence="1" key="1">
    <citation type="submission" date="2022-11" db="EMBL/GenBank/DDBJ databases">
        <authorList>
            <person name="Hyden B.L."/>
            <person name="Feng K."/>
            <person name="Yates T."/>
            <person name="Jawdy S."/>
            <person name="Smart L.B."/>
            <person name="Muchero W."/>
        </authorList>
    </citation>
    <scope>NUCLEOTIDE SEQUENCE</scope>
    <source>
        <tissue evidence="1">Shoot tip</tissue>
    </source>
</reference>
<sequence length="17" mass="2052">MKVCFVSMFLNLQTRSF</sequence>
<accession>A0A9Q1A5A9</accession>
<dbReference type="AlphaFoldDB" id="A0A9Q1A5A9"/>